<keyword evidence="3" id="KW-1185">Reference proteome</keyword>
<dbReference type="AlphaFoldDB" id="A0A1C4V9E6"/>
<reference evidence="3" key="1">
    <citation type="submission" date="2016-06" db="EMBL/GenBank/DDBJ databases">
        <authorList>
            <person name="Varghese N."/>
            <person name="Submissions Spin"/>
        </authorList>
    </citation>
    <scope>NUCLEOTIDE SEQUENCE [LARGE SCALE GENOMIC DNA]</scope>
    <source>
        <strain evidence="3">DSM 43168</strain>
    </source>
</reference>
<dbReference type="Proteomes" id="UP000183585">
    <property type="component" value="Unassembled WGS sequence"/>
</dbReference>
<dbReference type="Pfam" id="PF07287">
    <property type="entry name" value="AtuA"/>
    <property type="match status" value="1"/>
</dbReference>
<protein>
    <submittedName>
        <fullName evidence="2">1-deoxy-D-xylulose 5-phosphate reductoisomerase</fullName>
    </submittedName>
</protein>
<gene>
    <name evidence="2" type="ORF">GA0070563_102133</name>
</gene>
<feature type="domain" description="Acyclic terpene utilisation N-terminal" evidence="1">
    <location>
        <begin position="7"/>
        <end position="412"/>
    </location>
</feature>
<dbReference type="EMBL" id="FMCT01000002">
    <property type="protein sequence ID" value="SCE80664.1"/>
    <property type="molecule type" value="Genomic_DNA"/>
</dbReference>
<evidence type="ECO:0000313" key="2">
    <source>
        <dbReference type="EMBL" id="SCE80664.1"/>
    </source>
</evidence>
<sequence length="454" mass="49300">MSRKPLRIVSPNGHLGFAPTRPDSFRAALKHDLDYLIADSGSCDIGPGPLGADTCASPRDWQYHDLELMLLASREHGIPMLIGSAGDTGSDRSVALFVDMIKEIARRHDLPEFTIGYFNSEVPVETVRRALADGTTVSGLDGRPDLTAAALDHTQRVVAVAGAAPYISLLDQGADVIIGGRSSDCAVFAAPAIRAGFPEGLSYYLGKVLECASFCAEPYAGKESVVGEITETHVDVTAMHPDQRCTPASVASHSMYERAQPYYEYVAGGTLEMSECRYEQIAEKSTRVTGPRWLPAADVTVKLEGSGFVGHRFVGFAGVRDEYTIARIDDVMAWARKQVAEQYPDGGYELHIHPFGRDAILKRYEFDTTPAHELGLVIEGVAADRDLARAVTMTATRQVFYARLPEVKGTAGSVSFLFDEVLEASPAYEWTLNHIIPITALGDVFAPRILSSRS</sequence>
<name>A0A1C4V9E6_9ACTN</name>
<evidence type="ECO:0000313" key="3">
    <source>
        <dbReference type="Proteomes" id="UP000183585"/>
    </source>
</evidence>
<keyword evidence="2" id="KW-0413">Isomerase</keyword>
<evidence type="ECO:0000259" key="1">
    <source>
        <dbReference type="Pfam" id="PF07287"/>
    </source>
</evidence>
<organism evidence="2 3">
    <name type="scientific">Micromonospora carbonacea</name>
    <dbReference type="NCBI Taxonomy" id="47853"/>
    <lineage>
        <taxon>Bacteria</taxon>
        <taxon>Bacillati</taxon>
        <taxon>Actinomycetota</taxon>
        <taxon>Actinomycetes</taxon>
        <taxon>Micromonosporales</taxon>
        <taxon>Micromonosporaceae</taxon>
        <taxon>Micromonospora</taxon>
    </lineage>
</organism>
<dbReference type="InterPro" id="IPR010839">
    <property type="entry name" value="AtuA_N"/>
</dbReference>
<accession>A0A1C4V9E6</accession>
<dbReference type="RefSeq" id="WP_074472987.1">
    <property type="nucleotide sequence ID" value="NZ_FMCT01000002.1"/>
</dbReference>
<dbReference type="GO" id="GO:0016853">
    <property type="term" value="F:isomerase activity"/>
    <property type="evidence" value="ECO:0007669"/>
    <property type="project" value="UniProtKB-KW"/>
</dbReference>
<proteinExistence type="predicted"/>